<evidence type="ECO:0000259" key="7">
    <source>
        <dbReference type="Pfam" id="PF00266"/>
    </source>
</evidence>
<evidence type="ECO:0000313" key="9">
    <source>
        <dbReference type="Proteomes" id="UP001519289"/>
    </source>
</evidence>
<evidence type="ECO:0000256" key="3">
    <source>
        <dbReference type="ARBA" id="ARBA00022898"/>
    </source>
</evidence>
<keyword evidence="9" id="KW-1185">Reference proteome</keyword>
<dbReference type="GO" id="GO:0050281">
    <property type="term" value="F:L-serine-glyoxylate transaminase activity"/>
    <property type="evidence" value="ECO:0007669"/>
    <property type="project" value="UniProtKB-EC"/>
</dbReference>
<keyword evidence="8" id="KW-0808">Transferase</keyword>
<dbReference type="Gene3D" id="3.40.640.10">
    <property type="entry name" value="Type I PLP-dependent aspartate aminotransferase-like (Major domain)"/>
    <property type="match status" value="1"/>
</dbReference>
<dbReference type="EC" id="2.6.1.45" evidence="8"/>
<protein>
    <submittedName>
        <fullName evidence="8">Alanine-glyoxylate transaminase/serine-glyoxylate transaminase/serine-pyruvate transaminase</fullName>
        <ecNumber evidence="8">2.6.1.44</ecNumber>
        <ecNumber evidence="8">2.6.1.45</ecNumber>
        <ecNumber evidence="8">2.6.1.51</ecNumber>
    </submittedName>
</protein>
<dbReference type="InterPro" id="IPR020578">
    <property type="entry name" value="Aminotrans_V_PyrdxlP_BS"/>
</dbReference>
<organism evidence="8 9">
    <name type="scientific">Symbiobacterium terraclitae</name>
    <dbReference type="NCBI Taxonomy" id="557451"/>
    <lineage>
        <taxon>Bacteria</taxon>
        <taxon>Bacillati</taxon>
        <taxon>Bacillota</taxon>
        <taxon>Clostridia</taxon>
        <taxon>Eubacteriales</taxon>
        <taxon>Symbiobacteriaceae</taxon>
        <taxon>Symbiobacterium</taxon>
    </lineage>
</organism>
<proteinExistence type="inferred from homology"/>
<dbReference type="EMBL" id="JAGGLG010000012">
    <property type="protein sequence ID" value="MBP2018317.1"/>
    <property type="molecule type" value="Genomic_DNA"/>
</dbReference>
<dbReference type="GO" id="GO:0008453">
    <property type="term" value="F:alanine-glyoxylate transaminase activity"/>
    <property type="evidence" value="ECO:0007669"/>
    <property type="project" value="UniProtKB-EC"/>
</dbReference>
<feature type="domain" description="Aminotransferase class V" evidence="7">
    <location>
        <begin position="47"/>
        <end position="338"/>
    </location>
</feature>
<dbReference type="SUPFAM" id="SSF53383">
    <property type="entry name" value="PLP-dependent transferases"/>
    <property type="match status" value="1"/>
</dbReference>
<evidence type="ECO:0000256" key="4">
    <source>
        <dbReference type="RuleBase" id="RU004075"/>
    </source>
</evidence>
<dbReference type="EC" id="2.6.1.51" evidence="8"/>
<comment type="cofactor">
    <cofactor evidence="1 5">
        <name>pyridoxal 5'-phosphate</name>
        <dbReference type="ChEBI" id="CHEBI:597326"/>
    </cofactor>
</comment>
<dbReference type="InterPro" id="IPR000192">
    <property type="entry name" value="Aminotrans_V_dom"/>
</dbReference>
<dbReference type="CDD" id="cd06451">
    <property type="entry name" value="AGAT_like"/>
    <property type="match status" value="1"/>
</dbReference>
<evidence type="ECO:0000313" key="8">
    <source>
        <dbReference type="EMBL" id="MBP2018317.1"/>
    </source>
</evidence>
<evidence type="ECO:0000256" key="2">
    <source>
        <dbReference type="ARBA" id="ARBA00009236"/>
    </source>
</evidence>
<dbReference type="RefSeq" id="WP_209466449.1">
    <property type="nucleotide sequence ID" value="NZ_JAGGLG010000012.1"/>
</dbReference>
<dbReference type="PROSITE" id="PS00595">
    <property type="entry name" value="AA_TRANSFER_CLASS_5"/>
    <property type="match status" value="1"/>
</dbReference>
<dbReference type="Pfam" id="PF00266">
    <property type="entry name" value="Aminotran_5"/>
    <property type="match status" value="1"/>
</dbReference>
<dbReference type="PANTHER" id="PTHR21152:SF40">
    <property type="entry name" value="ALANINE--GLYOXYLATE AMINOTRANSFERASE"/>
    <property type="match status" value="1"/>
</dbReference>
<gene>
    <name evidence="8" type="ORF">J2Z79_001725</name>
</gene>
<evidence type="ECO:0000256" key="5">
    <source>
        <dbReference type="RuleBase" id="RU004504"/>
    </source>
</evidence>
<dbReference type="InterPro" id="IPR015422">
    <property type="entry name" value="PyrdxlP-dep_Trfase_small"/>
</dbReference>
<dbReference type="EC" id="2.6.1.44" evidence="8"/>
<dbReference type="InterPro" id="IPR015424">
    <property type="entry name" value="PyrdxlP-dep_Trfase"/>
</dbReference>
<dbReference type="InterPro" id="IPR015421">
    <property type="entry name" value="PyrdxlP-dep_Trfase_major"/>
</dbReference>
<sequence>MSRMLPELNPPERLLMGPGPSNVDPRILRAMATPVIGHLDPAFLGLMDETMGWLRQVYQTRNHHTVPISATGSAGIETMLVNLLEPGDDVVVGIIGYFGQRMADVAARTGANVRVIEAPLGESIPPERFEEELKRKPAKLVAMVHAETSTGAEQEVAAVAEIAHRYGALLAIDCVTSLGGMPVKIDEWDVDAAASCSQKCLGAPPGLSPVTFGPRAMEVVSGRKSRCQSWYLDLNLLFAYWGDGKANTRVFHHTGPITMIYAMREALRIVLEEGLEARFARHRKAHEAFVAGLEAMGLSLFTRGRRLPMLNVINIPEGIDDLTVRRRLLEENIEISGGFGPLAGRTWRVGLMGVNANPAPVMRLLSALETALVEQGYRCERGAAVAAARAVYKQ</sequence>
<keyword evidence="3" id="KW-0663">Pyridoxal phosphate</keyword>
<dbReference type="InterPro" id="IPR024169">
    <property type="entry name" value="SP_NH2Trfase/AEP_transaminase"/>
</dbReference>
<comment type="caution">
    <text evidence="8">The sequence shown here is derived from an EMBL/GenBank/DDBJ whole genome shotgun (WGS) entry which is preliminary data.</text>
</comment>
<accession>A0ABS4JS04</accession>
<reference evidence="8 9" key="1">
    <citation type="submission" date="2021-03" db="EMBL/GenBank/DDBJ databases">
        <title>Genomic Encyclopedia of Type Strains, Phase IV (KMG-IV): sequencing the most valuable type-strain genomes for metagenomic binning, comparative biology and taxonomic classification.</title>
        <authorList>
            <person name="Goeker M."/>
        </authorList>
    </citation>
    <scope>NUCLEOTIDE SEQUENCE [LARGE SCALE GENOMIC DNA]</scope>
    <source>
        <strain evidence="8 9">DSM 27138</strain>
    </source>
</reference>
<feature type="region of interest" description="Disordered" evidence="6">
    <location>
        <begin position="1"/>
        <end position="20"/>
    </location>
</feature>
<dbReference type="GO" id="GO:0004760">
    <property type="term" value="F:L-serine-pyruvate transaminase activity"/>
    <property type="evidence" value="ECO:0007669"/>
    <property type="project" value="UniProtKB-EC"/>
</dbReference>
<evidence type="ECO:0000256" key="1">
    <source>
        <dbReference type="ARBA" id="ARBA00001933"/>
    </source>
</evidence>
<dbReference type="PANTHER" id="PTHR21152">
    <property type="entry name" value="AMINOTRANSFERASE CLASS V"/>
    <property type="match status" value="1"/>
</dbReference>
<comment type="similarity">
    <text evidence="2 4">Belongs to the class-V pyridoxal-phosphate-dependent aminotransferase family.</text>
</comment>
<dbReference type="PIRSF" id="PIRSF000524">
    <property type="entry name" value="SPT"/>
    <property type="match status" value="1"/>
</dbReference>
<keyword evidence="8" id="KW-0032">Aminotransferase</keyword>
<dbReference type="Gene3D" id="3.90.1150.10">
    <property type="entry name" value="Aspartate Aminotransferase, domain 1"/>
    <property type="match status" value="1"/>
</dbReference>
<name>A0ABS4JS04_9FIRM</name>
<evidence type="ECO:0000256" key="6">
    <source>
        <dbReference type="SAM" id="MobiDB-lite"/>
    </source>
</evidence>
<dbReference type="Proteomes" id="UP001519289">
    <property type="component" value="Unassembled WGS sequence"/>
</dbReference>